<proteinExistence type="predicted"/>
<evidence type="ECO:0000256" key="2">
    <source>
        <dbReference type="SAM" id="MobiDB-lite"/>
    </source>
</evidence>
<dbReference type="InterPro" id="IPR002048">
    <property type="entry name" value="EF_hand_dom"/>
</dbReference>
<dbReference type="SUPFAM" id="SSF47473">
    <property type="entry name" value="EF-hand"/>
    <property type="match status" value="1"/>
</dbReference>
<feature type="region of interest" description="Disordered" evidence="2">
    <location>
        <begin position="170"/>
        <end position="200"/>
    </location>
</feature>
<sequence>MSTTTAKRCAEAAATLRELLVTAAGRGISIEDSFAHFDHGRDGVIDLSQFVLGLRSLGIPVSVEVGSLLLFQISEKSSTHLTCKDFHRLCDPHSTLYTKRKGKHVPTTRKKKKKGSAPITPSAPPPKRRKRPPEKSSVDPIAAAQGLPQWAHDRSKRALRELQHLSKIRPFVPTTPLADDDRSGSESDEAPNQASPPRLKVPPVALGALDAPQYTTFAINESTVLEYAILLAPSADEKDENDAPEAPPSSLFGDDVAKVQSRVTRHLDTRKTHTCARLIVVLDAFQTIAMMEALLQPFFRVYPLARVLVIGHVAKVAPDSIVTNTTLASYMGALLLHLMDTRAWSVQPKQGPGAVPQLLLGCGSGAAVASWFTLVTAAEDPKLRVLNMALSALFLVNGFASASEGSVKSKLHPLLHGLHATKGDIECHEQLVQLLFCDAYLAQTSRETAMQLFFQHRRQFLEPTNRAQLQQRLRAIPKFTALKPVLRNLHVPLILLQSSQNAWVPPSAATTLQEGHVLVTSLSEAFKQPNAVYVAWLKAGHEVLQERSSFCLQFLDAIFAAVLEHVTLAPIRGADDDDDVTTVDGLGHRTREGRHHLASDDDDALVVQAPTKNCADDGAGPQWSSRVLAIFREHGSQGVRQELVDRDIDLPLGASDNSLLNALEDALAAEDSAYEVILTSKAALASLQEAQHAELARLEAEKQQKILRDGERKKQRLKKEELAFAARERDRLRAVAIVDAERHERRSMDMEDEKSRKREDYDRKCALWAESNRNALQNVVAELKDERNEALQTQAEINLGLERAAHRASLQAQLWELQRKLEANQVTLRGDAEGYGLECGVDSHDIPRVLQGIECILADAIAVREQKKRNLATQAASITKHEAYNSQLQDGSRSLHNLSRALHRAETENVIAKPDAGGAVRLVPATPAAIRALREKVQLLSQDTAQLQALTTASLEEVTMFDRAMQSIAILQTRTEATVRELLVKAAIMVQNANEELSLLRETQEDEAVADAKRLHATNTTIARMTLLSAEVTRIQGVTTKMVDSAIYVAGTLQRLDKATLERKCKEELDALAITLDELRAQSAAAIAIRADLRLNIKRIVEGLALLLSAQSQLAKFEKFAASTTVKEEAERDAQARGYSERSAALARERLAIPDVTLVRSKKLFEHSVEEKEWIALDLKRGDHAVTLYSSLSEREATEMRLDPLYQTSLTEAEIEYILSLPSRVSLALPFLKSPAHLRAHFLLRKYTCSDGQVVLNQIDVTYAPPMPLPPGLDLHGMLQRKLAESLRHKPWASCNAKEQLWLACDARLGANQMHLLPPFPVGFPAPDMTADHIRDVAGQMWSPSMPPAAAAVWTVLHEFGGLRPNAQHIVVISTLSELVEADERATILVDAKTQRTLLDANKCQLRARKSATHEIAVDAVGLSLTVSIVFEVQYDHVQLNTSESMGRIVLRHAPNRVPIAQGVYHIVVGCPSDTTYSISVSMHEAMPASEFVRRAKASALTQQARLPVGREEVLQIWESMRLAERKLELVEKASSAAMLRAKEHEAKMGQLQRLLDAPTSAGATLNRKDLLAQIRTLDRAFTKQCKLHAIRQDEIHDIKRGLHHLASLHAKLLLERAELETALTYARQHLPYAAARIEGATSGFKVAYALNAEYNVVKTAKMRWRDLAALKHQLPKLLTSAQRVRRKYKRNKLSLDAAERQWVLLDRIVHPDLYLWEQEASQHAHMLNQKTTIPIGYSLSKIEADMNAYSAAELQRLVDAPYNALSRREILVRKAMLKFRDESVLRHHTITAADKSASILRSLPLDALDADQKAWLALDKLLHPELHSRLLTTVPAAKQWTRDSLLALLQTPDDQIPSLDAEARRARALVLAYDGPFVYELVHGPSTALTAPIKHSLVDHSQAGQKVEVDVDARCRSVLHELDRAISSTNEFMDSSVLHSAPQRFPTSVLRLELEKELDRLLLSQVTEREEAEWGAFQNPKSLLNLHVQDGDDDAKTTQGVAHVSDSDSDLEARLAREEQRKLALKQLQKTNKKAKPSYQKQKRAIQDALVPRSIEEQQLELEKKNLGPGGCMACRKNPCTWVPYLNATKDTIVHRIHLLKDETERVKRSKEAVLSSSLCMSAVRGGVEAISMRKMDLFLELTSEIRTWDKHLRLRDVDSELHATFNWPHDQFETVALHGFVQMQQTEKVKAALTREQNSLVAQLTTHEIVEDILEWMLEGWIFGERESRRKVQGYVPSLYKDGPLNMQVLRRLENMTDKKTADELHDMHATQAKFGTPLEKWTPIEVDAQALRIGKKAIEKGSAADKVLDETEQALKFGLFCMTLMYFRGLSLLKAQKQVWGARTSEHAKVHVAKPVTGLQLERQKQELRQRYTQPHSMDEATRRPWRRRIDEAHAKAKLGQERRSQKEMERLQSQRQKLFANNRLAKREAKAATFLQRIYRGYLGRAAAAKWKIRRAELEARQALEQAAATTMQRAYRGRLGRIAAEDRRIELAEFIAQVRAQEAIEEEEAYWKRNRSERLRRRIMALVDRKAA</sequence>
<dbReference type="eggNOG" id="ENOG502QY4N">
    <property type="taxonomic scope" value="Eukaryota"/>
</dbReference>
<keyword evidence="5" id="KW-1185">Reference proteome</keyword>
<dbReference type="STRING" id="1156394.T0SC37"/>
<dbReference type="Gene3D" id="3.40.50.1820">
    <property type="entry name" value="alpha/beta hydrolase"/>
    <property type="match status" value="1"/>
</dbReference>
<dbReference type="EMBL" id="JH767136">
    <property type="protein sequence ID" value="EQC40357.1"/>
    <property type="molecule type" value="Genomic_DNA"/>
</dbReference>
<reference evidence="4 5" key="1">
    <citation type="submission" date="2012-04" db="EMBL/GenBank/DDBJ databases">
        <title>The Genome Sequence of Saprolegnia declina VS20.</title>
        <authorList>
            <consortium name="The Broad Institute Genome Sequencing Platform"/>
            <person name="Russ C."/>
            <person name="Nusbaum C."/>
            <person name="Tyler B."/>
            <person name="van West P."/>
            <person name="Dieguez-Uribeondo J."/>
            <person name="de Bruijn I."/>
            <person name="Tripathy S."/>
            <person name="Jiang R."/>
            <person name="Young S.K."/>
            <person name="Zeng Q."/>
            <person name="Gargeya S."/>
            <person name="Fitzgerald M."/>
            <person name="Haas B."/>
            <person name="Abouelleil A."/>
            <person name="Alvarado L."/>
            <person name="Arachchi H.M."/>
            <person name="Berlin A."/>
            <person name="Chapman S.B."/>
            <person name="Goldberg J."/>
            <person name="Griggs A."/>
            <person name="Gujja S."/>
            <person name="Hansen M."/>
            <person name="Howarth C."/>
            <person name="Imamovic A."/>
            <person name="Larimer J."/>
            <person name="McCowen C."/>
            <person name="Montmayeur A."/>
            <person name="Murphy C."/>
            <person name="Neiman D."/>
            <person name="Pearson M."/>
            <person name="Priest M."/>
            <person name="Roberts A."/>
            <person name="Saif S."/>
            <person name="Shea T."/>
            <person name="Sisk P."/>
            <person name="Sykes S."/>
            <person name="Wortman J."/>
            <person name="Nusbaum C."/>
            <person name="Birren B."/>
        </authorList>
    </citation>
    <scope>NUCLEOTIDE SEQUENCE [LARGE SCALE GENOMIC DNA]</scope>
    <source>
        <strain evidence="4 5">VS20</strain>
    </source>
</reference>
<dbReference type="InParanoid" id="T0SC37"/>
<feature type="compositionally biased region" description="Basic residues" evidence="2">
    <location>
        <begin position="98"/>
        <end position="115"/>
    </location>
</feature>
<dbReference type="InterPro" id="IPR029058">
    <property type="entry name" value="AB_hydrolase_fold"/>
</dbReference>
<protein>
    <recommendedName>
        <fullName evidence="3">EF-hand domain-containing protein</fullName>
    </recommendedName>
</protein>
<dbReference type="GeneID" id="19942985"/>
<dbReference type="RefSeq" id="XP_008606056.1">
    <property type="nucleotide sequence ID" value="XM_008607834.1"/>
</dbReference>
<gene>
    <name evidence="4" type="ORF">SDRG_02258</name>
</gene>
<dbReference type="PROSITE" id="PS50096">
    <property type="entry name" value="IQ"/>
    <property type="match status" value="2"/>
</dbReference>
<evidence type="ECO:0000259" key="3">
    <source>
        <dbReference type="PROSITE" id="PS50222"/>
    </source>
</evidence>
<name>T0SC37_SAPDV</name>
<dbReference type="GO" id="GO:0005509">
    <property type="term" value="F:calcium ion binding"/>
    <property type="evidence" value="ECO:0007669"/>
    <property type="project" value="InterPro"/>
</dbReference>
<feature type="region of interest" description="Disordered" evidence="2">
    <location>
        <begin position="97"/>
        <end position="154"/>
    </location>
</feature>
<feature type="domain" description="EF-hand" evidence="3">
    <location>
        <begin position="30"/>
        <end position="60"/>
    </location>
</feature>
<evidence type="ECO:0000256" key="1">
    <source>
        <dbReference type="SAM" id="Coils"/>
    </source>
</evidence>
<dbReference type="Proteomes" id="UP000030762">
    <property type="component" value="Unassembled WGS sequence"/>
</dbReference>
<evidence type="ECO:0000313" key="5">
    <source>
        <dbReference type="Proteomes" id="UP000030762"/>
    </source>
</evidence>
<evidence type="ECO:0000313" key="4">
    <source>
        <dbReference type="EMBL" id="EQC40357.1"/>
    </source>
</evidence>
<accession>T0SC37</accession>
<feature type="coiled-coil region" evidence="1">
    <location>
        <begin position="700"/>
        <end position="796"/>
    </location>
</feature>
<feature type="coiled-coil region" evidence="1">
    <location>
        <begin position="2405"/>
        <end position="2477"/>
    </location>
</feature>
<dbReference type="InterPro" id="IPR000048">
    <property type="entry name" value="IQ_motif_EF-hand-BS"/>
</dbReference>
<dbReference type="SUPFAM" id="SSF53474">
    <property type="entry name" value="alpha/beta-Hydrolases"/>
    <property type="match status" value="1"/>
</dbReference>
<dbReference type="OrthoDB" id="70856at2759"/>
<dbReference type="VEuPathDB" id="FungiDB:SDRG_02258"/>
<organism evidence="4 5">
    <name type="scientific">Saprolegnia diclina (strain VS20)</name>
    <dbReference type="NCBI Taxonomy" id="1156394"/>
    <lineage>
        <taxon>Eukaryota</taxon>
        <taxon>Sar</taxon>
        <taxon>Stramenopiles</taxon>
        <taxon>Oomycota</taxon>
        <taxon>Saprolegniomycetes</taxon>
        <taxon>Saprolegniales</taxon>
        <taxon>Saprolegniaceae</taxon>
        <taxon>Saprolegnia</taxon>
    </lineage>
</organism>
<dbReference type="PROSITE" id="PS50222">
    <property type="entry name" value="EF_HAND_2"/>
    <property type="match status" value="1"/>
</dbReference>
<dbReference type="OMA" id="NTRNEFM"/>
<dbReference type="InterPro" id="IPR011992">
    <property type="entry name" value="EF-hand-dom_pair"/>
</dbReference>
<keyword evidence="1" id="KW-0175">Coiled coil</keyword>
<dbReference type="SMART" id="SM00015">
    <property type="entry name" value="IQ"/>
    <property type="match status" value="2"/>
</dbReference>